<protein>
    <submittedName>
        <fullName evidence="2">Uncharacterized protein</fullName>
    </submittedName>
</protein>
<feature type="compositionally biased region" description="Polar residues" evidence="1">
    <location>
        <begin position="50"/>
        <end position="74"/>
    </location>
</feature>
<dbReference type="OrthoDB" id="193018at2"/>
<keyword evidence="3" id="KW-1185">Reference proteome</keyword>
<evidence type="ECO:0000256" key="1">
    <source>
        <dbReference type="SAM" id="MobiDB-lite"/>
    </source>
</evidence>
<evidence type="ECO:0000313" key="2">
    <source>
        <dbReference type="EMBL" id="VVM07380.1"/>
    </source>
</evidence>
<evidence type="ECO:0000313" key="3">
    <source>
        <dbReference type="Proteomes" id="UP000334923"/>
    </source>
</evidence>
<dbReference type="RefSeq" id="WP_142660527.1">
    <property type="nucleotide sequence ID" value="NZ_CABFVA020000091.1"/>
</dbReference>
<organism evidence="2 3">
    <name type="scientific">Methylacidimicrobium tartarophylax</name>
    <dbReference type="NCBI Taxonomy" id="1041768"/>
    <lineage>
        <taxon>Bacteria</taxon>
        <taxon>Pseudomonadati</taxon>
        <taxon>Verrucomicrobiota</taxon>
        <taxon>Methylacidimicrobium</taxon>
    </lineage>
</organism>
<dbReference type="Proteomes" id="UP000334923">
    <property type="component" value="Unassembled WGS sequence"/>
</dbReference>
<accession>A0A5E6MD58</accession>
<proteinExistence type="predicted"/>
<reference evidence="2 3" key="1">
    <citation type="submission" date="2019-09" db="EMBL/GenBank/DDBJ databases">
        <authorList>
            <person name="Cremers G."/>
        </authorList>
    </citation>
    <scope>NUCLEOTIDE SEQUENCE [LARGE SCALE GENOMIC DNA]</scope>
    <source>
        <strain evidence="2">4A</strain>
    </source>
</reference>
<feature type="region of interest" description="Disordered" evidence="1">
    <location>
        <begin position="1"/>
        <end position="120"/>
    </location>
</feature>
<name>A0A5E6MD58_9BACT</name>
<feature type="compositionally biased region" description="Basic and acidic residues" evidence="1">
    <location>
        <begin position="17"/>
        <end position="28"/>
    </location>
</feature>
<feature type="compositionally biased region" description="Basic and acidic residues" evidence="1">
    <location>
        <begin position="78"/>
        <end position="97"/>
    </location>
</feature>
<dbReference type="AlphaFoldDB" id="A0A5E6MD58"/>
<dbReference type="EMBL" id="CABFVA020000091">
    <property type="protein sequence ID" value="VVM07380.1"/>
    <property type="molecule type" value="Genomic_DNA"/>
</dbReference>
<gene>
    <name evidence="2" type="ORF">MAMT_01718</name>
</gene>
<sequence>MNQQRTLPEPLSGVPLGRDEPKERDEPSKPASALGEVLQGHSPVAKPVGSLTQDPARSLPQSVGDSSDLPTSASPEVFEEKEARRPSPEDLAGERPASRSARMQGQEVSSPHDAPAQSRKRTPLLLLRTLEEPTADANGKAKGQTLPHPLTGTFGFSTECLCRWAGLTMVGASLLYWVVQALPAISTPAWWRAGAKEAQWIRLRHEAEEILSRANLLDKELATRTRLAPMVAAVAFSAVPSLLVDALEISAPSSTQGGRVRIQIRSFDSDGMGAMATFGAMVGMAFERSTGRKIRLNPTGLKIPYSLDSGDSHGAEPLRATLIALLRWEDLR</sequence>